<keyword evidence="3" id="KW-1003">Cell membrane</keyword>
<name>G4WVM0_9BACT</name>
<protein>
    <submittedName>
        <fullName evidence="10">LolE permease component of an ABC-transporter system</fullName>
    </submittedName>
</protein>
<dbReference type="PANTHER" id="PTHR30489">
    <property type="entry name" value="LIPOPROTEIN-RELEASING SYSTEM TRANSMEMBRANE PROTEIN LOLE"/>
    <property type="match status" value="1"/>
</dbReference>
<dbReference type="Pfam" id="PF12704">
    <property type="entry name" value="MacB_PCD"/>
    <property type="match status" value="1"/>
</dbReference>
<proteinExistence type="inferred from homology"/>
<feature type="domain" description="ABC3 transporter permease C-terminal" evidence="8">
    <location>
        <begin position="272"/>
        <end position="394"/>
    </location>
</feature>
<evidence type="ECO:0000256" key="2">
    <source>
        <dbReference type="ARBA" id="ARBA00005236"/>
    </source>
</evidence>
<reference evidence="10" key="2">
    <citation type="journal article" date="2011" name="J. Bacteriol.">
        <title>Long-chain N-acyl amino acid synthases are linked to the putative PEP-CTERM/exosortase protein-sorting system in Gram-negative bacteria.</title>
        <authorList>
            <person name="Craig J.W."/>
            <person name="Cherry M.A."/>
            <person name="Brady S.F."/>
        </authorList>
    </citation>
    <scope>NUCLEOTIDE SEQUENCE</scope>
</reference>
<sequence length="403" mass="43269">MLKLALRNLFRQRLRTLMTLSAIVFGVVALMLSGGFVRDTLSQLGEALIHSQSGHLQIANTGFFAEGARKPEQYLMKNVTPVRQEIAALPGVADVMARLNFSGLLNNGRSDDAIVGEGVEPGGEARLGSFLVFAAGRQLNDEDKDGIIIGQGVANALKLKPGDSATLAVNTPEGAMNTLEFKVVGVFQSFSKDYDARTVKIPLAAAQDLLDTPAANTVVVVLRKTEDTERIQRELKAKLDQQGLEVKNWEEINDFYDKAAGFYNMQFGVLRLIVLIMVLLSVTNSVNMTVLERVGEFGTLMAVGNRSGYIFRLVVTESALLGFFAALLGAAAGIALAVVITKIGIPMPPPPNSNLPYTAAIRPTPEVALAATLVGFMATVLASILPALHVSRRPVVEALRQNV</sequence>
<dbReference type="GO" id="GO:0098797">
    <property type="term" value="C:plasma membrane protein complex"/>
    <property type="evidence" value="ECO:0007669"/>
    <property type="project" value="TreeGrafter"/>
</dbReference>
<reference evidence="10" key="1">
    <citation type="journal article" date="2007" name="J. Bacteriol.">
        <title>Cyclic AMP directly activates NasP, an N-acyl amino acid antibiotic biosynthetic enzyme cloned from an uncultured beta-proteobacterium.</title>
        <authorList>
            <person name="Clardy J."/>
            <person name="Brady S.F."/>
        </authorList>
    </citation>
    <scope>NUCLEOTIDE SEQUENCE</scope>
</reference>
<evidence type="ECO:0000256" key="4">
    <source>
        <dbReference type="ARBA" id="ARBA00022692"/>
    </source>
</evidence>
<keyword evidence="4 7" id="KW-0812">Transmembrane</keyword>
<accession>G4WVM0</accession>
<dbReference type="EMBL" id="JF429411">
    <property type="protein sequence ID" value="AEQ20472.1"/>
    <property type="molecule type" value="Genomic_DNA"/>
</dbReference>
<dbReference type="InterPro" id="IPR025857">
    <property type="entry name" value="MacB_PCD"/>
</dbReference>
<evidence type="ECO:0000313" key="10">
    <source>
        <dbReference type="EMBL" id="AEQ20472.1"/>
    </source>
</evidence>
<evidence type="ECO:0000259" key="8">
    <source>
        <dbReference type="Pfam" id="PF02687"/>
    </source>
</evidence>
<keyword evidence="6 7" id="KW-0472">Membrane</keyword>
<feature type="transmembrane region" description="Helical" evidence="7">
    <location>
        <begin position="367"/>
        <end position="390"/>
    </location>
</feature>
<feature type="transmembrane region" description="Helical" evidence="7">
    <location>
        <begin position="262"/>
        <end position="283"/>
    </location>
</feature>
<dbReference type="GO" id="GO:0044874">
    <property type="term" value="P:lipoprotein localization to outer membrane"/>
    <property type="evidence" value="ECO:0007669"/>
    <property type="project" value="TreeGrafter"/>
</dbReference>
<dbReference type="Pfam" id="PF02687">
    <property type="entry name" value="FtsX"/>
    <property type="match status" value="1"/>
</dbReference>
<dbReference type="InterPro" id="IPR051447">
    <property type="entry name" value="Lipoprotein-release_system"/>
</dbReference>
<organism evidence="10">
    <name type="scientific">uncultured bacterium CSL142</name>
    <dbReference type="NCBI Taxonomy" id="1091569"/>
    <lineage>
        <taxon>Bacteria</taxon>
        <taxon>environmental samples</taxon>
    </lineage>
</organism>
<evidence type="ECO:0000256" key="3">
    <source>
        <dbReference type="ARBA" id="ARBA00022475"/>
    </source>
</evidence>
<feature type="transmembrane region" description="Helical" evidence="7">
    <location>
        <begin position="320"/>
        <end position="347"/>
    </location>
</feature>
<comment type="subcellular location">
    <subcellularLocation>
        <location evidence="1">Cell membrane</location>
        <topology evidence="1">Multi-pass membrane protein</topology>
    </subcellularLocation>
</comment>
<evidence type="ECO:0000256" key="7">
    <source>
        <dbReference type="SAM" id="Phobius"/>
    </source>
</evidence>
<dbReference type="PANTHER" id="PTHR30489:SF0">
    <property type="entry name" value="LIPOPROTEIN-RELEASING SYSTEM TRANSMEMBRANE PROTEIN LOLE"/>
    <property type="match status" value="1"/>
</dbReference>
<dbReference type="AlphaFoldDB" id="G4WVM0"/>
<evidence type="ECO:0000256" key="5">
    <source>
        <dbReference type="ARBA" id="ARBA00022989"/>
    </source>
</evidence>
<evidence type="ECO:0000256" key="6">
    <source>
        <dbReference type="ARBA" id="ARBA00023136"/>
    </source>
</evidence>
<dbReference type="InterPro" id="IPR003838">
    <property type="entry name" value="ABC3_permease_C"/>
</dbReference>
<evidence type="ECO:0000256" key="1">
    <source>
        <dbReference type="ARBA" id="ARBA00004651"/>
    </source>
</evidence>
<comment type="similarity">
    <text evidence="2">Belongs to the ABC-4 integral membrane protein family. LolC/E subfamily.</text>
</comment>
<feature type="domain" description="MacB-like periplasmic core" evidence="9">
    <location>
        <begin position="16"/>
        <end position="237"/>
    </location>
</feature>
<keyword evidence="5 7" id="KW-1133">Transmembrane helix</keyword>
<feature type="transmembrane region" description="Helical" evidence="7">
    <location>
        <begin position="16"/>
        <end position="37"/>
    </location>
</feature>
<evidence type="ECO:0000259" key="9">
    <source>
        <dbReference type="Pfam" id="PF12704"/>
    </source>
</evidence>